<sequence length="194" mass="22388">MARFIYTPEMKAWMQDNYLLRMDKLSVAFNAHFGTTRSSESLNGLRKRLKLRTGRRGCFTPGSIPANKGTRGVMKVNRGSFKKGNRPGNTARVGDETLTDDGYIRVKVAEPNRWELKHRLVWEKYRGEIPENGVIRFIDDNRRNCDIDNLMLVTKADNAVMNRWYSGSSPEYRQATLAMAQIKLAITRRQRDTK</sequence>
<keyword evidence="2" id="KW-0255">Endonuclease</keyword>
<dbReference type="GO" id="GO:0004519">
    <property type="term" value="F:endonuclease activity"/>
    <property type="evidence" value="ECO:0007669"/>
    <property type="project" value="UniProtKB-KW"/>
</dbReference>
<dbReference type="InterPro" id="IPR003615">
    <property type="entry name" value="HNH_nuc"/>
</dbReference>
<reference evidence="2" key="1">
    <citation type="submission" date="2018-07" db="EMBL/GenBank/DDBJ databases">
        <authorList>
            <person name="Ashton P.M."/>
            <person name="Dallman T."/>
            <person name="Nair S."/>
            <person name="De Pinna E."/>
            <person name="Peters T."/>
            <person name="Grant K."/>
        </authorList>
    </citation>
    <scope>NUCLEOTIDE SEQUENCE [LARGE SCALE GENOMIC DNA]</scope>
    <source>
        <strain evidence="2">157339</strain>
    </source>
</reference>
<accession>A0A3R0Y131</accession>
<dbReference type="Pfam" id="PF13392">
    <property type="entry name" value="HNH_3"/>
    <property type="match status" value="1"/>
</dbReference>
<proteinExistence type="predicted"/>
<keyword evidence="2" id="KW-0378">Hydrolase</keyword>
<dbReference type="SUPFAM" id="SSF54060">
    <property type="entry name" value="His-Me finger endonucleases"/>
    <property type="match status" value="1"/>
</dbReference>
<evidence type="ECO:0000259" key="1">
    <source>
        <dbReference type="Pfam" id="PF13392"/>
    </source>
</evidence>
<organism evidence="2">
    <name type="scientific">Salmonella enterica I</name>
    <dbReference type="NCBI Taxonomy" id="59201"/>
    <lineage>
        <taxon>Bacteria</taxon>
        <taxon>Pseudomonadati</taxon>
        <taxon>Pseudomonadota</taxon>
        <taxon>Gammaproteobacteria</taxon>
        <taxon>Enterobacterales</taxon>
        <taxon>Enterobacteriaceae</taxon>
        <taxon>Salmonella</taxon>
    </lineage>
</organism>
<dbReference type="Proteomes" id="UP000885374">
    <property type="component" value="Unassembled WGS sequence"/>
</dbReference>
<dbReference type="Gene3D" id="3.90.75.20">
    <property type="match status" value="1"/>
</dbReference>
<keyword evidence="2" id="KW-0540">Nuclease</keyword>
<protein>
    <submittedName>
        <fullName evidence="2">HNH endonuclease</fullName>
    </submittedName>
</protein>
<dbReference type="InterPro" id="IPR044925">
    <property type="entry name" value="His-Me_finger_sf"/>
</dbReference>
<dbReference type="EMBL" id="RVHM01000075">
    <property type="protein sequence ID" value="MLV00124.1"/>
    <property type="molecule type" value="Genomic_DNA"/>
</dbReference>
<evidence type="ECO:0000313" key="2">
    <source>
        <dbReference type="EMBL" id="MLV00124.1"/>
    </source>
</evidence>
<feature type="domain" description="HNH nuclease" evidence="1">
    <location>
        <begin position="116"/>
        <end position="160"/>
    </location>
</feature>
<dbReference type="AlphaFoldDB" id="A0A3R0Y131"/>
<gene>
    <name evidence="2" type="ORF">DRU74_26185</name>
</gene>
<name>A0A3R0Y131_SALET</name>
<comment type="caution">
    <text evidence="2">The sequence shown here is derived from an EMBL/GenBank/DDBJ whole genome shotgun (WGS) entry which is preliminary data.</text>
</comment>